<gene>
    <name evidence="7" type="ORF">PENSTE_c003G02328</name>
</gene>
<keyword evidence="4 6" id="KW-1133">Transmembrane helix</keyword>
<keyword evidence="5 6" id="KW-0472">Membrane</keyword>
<reference evidence="8" key="1">
    <citation type="journal article" date="2017" name="Nat. Microbiol.">
        <title>Global analysis of biosynthetic gene clusters reveals vast potential of secondary metabolite production in Penicillium species.</title>
        <authorList>
            <person name="Nielsen J.C."/>
            <person name="Grijseels S."/>
            <person name="Prigent S."/>
            <person name="Ji B."/>
            <person name="Dainat J."/>
            <person name="Nielsen K.F."/>
            <person name="Frisvad J.C."/>
            <person name="Workman M."/>
            <person name="Nielsen J."/>
        </authorList>
    </citation>
    <scope>NUCLEOTIDE SEQUENCE [LARGE SCALE GENOMIC DNA]</scope>
    <source>
        <strain evidence="8">IBT 24891</strain>
    </source>
</reference>
<evidence type="ECO:0000313" key="8">
    <source>
        <dbReference type="Proteomes" id="UP000191285"/>
    </source>
</evidence>
<sequence>MSITSITGFMSNYSVLSDRSSSEDEKDMQQRLHSDIEAAGNKSRQDADKLSARFIDGRTVSDAIIGLSDGMTVPFALTAGLSALGDTKVVVFGGLAELIAGAISMGLGGYLGAKSEEESYKATLKETEAQTMTDPTSVTGTIEDIFQPYELPSELVSQLSTHLSNSPMLPSFLMNFHHTIPEPSSSRAVICAITIALGYFIGGFVPLVPYFFVGPNDAFLALRWSIATMVIALFLFGYGKTCFVSGWSGRRNIRKGFVGGIQMVLVGGIAAGSAMGLVKAFQMLAQESEH</sequence>
<protein>
    <recommendedName>
        <fullName evidence="9">Vacuolar iron transporter Ccc1</fullName>
    </recommendedName>
</protein>
<comment type="subcellular location">
    <subcellularLocation>
        <location evidence="1">Endomembrane system</location>
        <topology evidence="1">Multi-pass membrane protein</topology>
    </subcellularLocation>
</comment>
<dbReference type="InterPro" id="IPR008217">
    <property type="entry name" value="Ccc1_fam"/>
</dbReference>
<evidence type="ECO:0008006" key="9">
    <source>
        <dbReference type="Google" id="ProtNLM"/>
    </source>
</evidence>
<evidence type="ECO:0000256" key="1">
    <source>
        <dbReference type="ARBA" id="ARBA00004127"/>
    </source>
</evidence>
<evidence type="ECO:0000256" key="2">
    <source>
        <dbReference type="ARBA" id="ARBA00007049"/>
    </source>
</evidence>
<dbReference type="CDD" id="cd02435">
    <property type="entry name" value="CCC1"/>
    <property type="match status" value="1"/>
</dbReference>
<dbReference type="GO" id="GO:0005384">
    <property type="term" value="F:manganese ion transmembrane transporter activity"/>
    <property type="evidence" value="ECO:0007669"/>
    <property type="project" value="InterPro"/>
</dbReference>
<dbReference type="Proteomes" id="UP000191285">
    <property type="component" value="Unassembled WGS sequence"/>
</dbReference>
<evidence type="ECO:0000313" key="7">
    <source>
        <dbReference type="EMBL" id="OQE28873.1"/>
    </source>
</evidence>
<organism evidence="7 8">
    <name type="scientific">Penicillium steckii</name>
    <dbReference type="NCBI Taxonomy" id="303698"/>
    <lineage>
        <taxon>Eukaryota</taxon>
        <taxon>Fungi</taxon>
        <taxon>Dikarya</taxon>
        <taxon>Ascomycota</taxon>
        <taxon>Pezizomycotina</taxon>
        <taxon>Eurotiomycetes</taxon>
        <taxon>Eurotiomycetidae</taxon>
        <taxon>Eurotiales</taxon>
        <taxon>Aspergillaceae</taxon>
        <taxon>Penicillium</taxon>
    </lineage>
</organism>
<dbReference type="GO" id="GO:0012505">
    <property type="term" value="C:endomembrane system"/>
    <property type="evidence" value="ECO:0007669"/>
    <property type="project" value="UniProtKB-SubCell"/>
</dbReference>
<dbReference type="PANTHER" id="PTHR31851">
    <property type="entry name" value="FE(2+)/MN(2+) TRANSPORTER PCL1"/>
    <property type="match status" value="1"/>
</dbReference>
<feature type="transmembrane region" description="Helical" evidence="6">
    <location>
        <begin position="188"/>
        <end position="212"/>
    </location>
</feature>
<keyword evidence="3 6" id="KW-0812">Transmembrane</keyword>
<feature type="transmembrane region" description="Helical" evidence="6">
    <location>
        <begin position="63"/>
        <end position="84"/>
    </location>
</feature>
<dbReference type="EMBL" id="MLKD01000003">
    <property type="protein sequence ID" value="OQE28873.1"/>
    <property type="molecule type" value="Genomic_DNA"/>
</dbReference>
<dbReference type="Pfam" id="PF01988">
    <property type="entry name" value="VIT1"/>
    <property type="match status" value="1"/>
</dbReference>
<keyword evidence="8" id="KW-1185">Reference proteome</keyword>
<feature type="transmembrane region" description="Helical" evidence="6">
    <location>
        <begin position="90"/>
        <end position="111"/>
    </location>
</feature>
<proteinExistence type="inferred from homology"/>
<accession>A0A1V6TTJ1</accession>
<evidence type="ECO:0000256" key="5">
    <source>
        <dbReference type="ARBA" id="ARBA00023136"/>
    </source>
</evidence>
<evidence type="ECO:0000256" key="4">
    <source>
        <dbReference type="ARBA" id="ARBA00022989"/>
    </source>
</evidence>
<dbReference type="OrthoDB" id="73465at2759"/>
<name>A0A1V6TTJ1_9EURO</name>
<feature type="transmembrane region" description="Helical" evidence="6">
    <location>
        <begin position="257"/>
        <end position="278"/>
    </location>
</feature>
<dbReference type="GO" id="GO:0030026">
    <property type="term" value="P:intracellular manganese ion homeostasis"/>
    <property type="evidence" value="ECO:0007669"/>
    <property type="project" value="InterPro"/>
</dbReference>
<feature type="transmembrane region" description="Helical" evidence="6">
    <location>
        <begin position="218"/>
        <end position="236"/>
    </location>
</feature>
<evidence type="ECO:0000256" key="6">
    <source>
        <dbReference type="SAM" id="Phobius"/>
    </source>
</evidence>
<dbReference type="AlphaFoldDB" id="A0A1V6TTJ1"/>
<comment type="caution">
    <text evidence="7">The sequence shown here is derived from an EMBL/GenBank/DDBJ whole genome shotgun (WGS) entry which is preliminary data.</text>
</comment>
<dbReference type="STRING" id="303698.A0A1V6TTJ1"/>
<evidence type="ECO:0000256" key="3">
    <source>
        <dbReference type="ARBA" id="ARBA00022692"/>
    </source>
</evidence>
<comment type="similarity">
    <text evidence="2">Belongs to the CCC1 family.</text>
</comment>